<dbReference type="Proteomes" id="UP000322244">
    <property type="component" value="Unassembled WGS sequence"/>
</dbReference>
<keyword evidence="1" id="KW-0732">Signal</keyword>
<feature type="chain" id="PRO_5039121416" evidence="1">
    <location>
        <begin position="22"/>
        <end position="545"/>
    </location>
</feature>
<dbReference type="InterPro" id="IPR017850">
    <property type="entry name" value="Alkaline_phosphatase_core_sf"/>
</dbReference>
<dbReference type="SUPFAM" id="SSF53649">
    <property type="entry name" value="Alkaline phosphatase-like"/>
    <property type="match status" value="1"/>
</dbReference>
<evidence type="ECO:0000256" key="1">
    <source>
        <dbReference type="SAM" id="SignalP"/>
    </source>
</evidence>
<comment type="caution">
    <text evidence="2">The sequence shown here is derived from an EMBL/GenBank/DDBJ whole genome shotgun (WGS) entry which is preliminary data.</text>
</comment>
<dbReference type="Pfam" id="PF01663">
    <property type="entry name" value="Phosphodiest"/>
    <property type="match status" value="2"/>
</dbReference>
<feature type="signal peptide" evidence="1">
    <location>
        <begin position="1"/>
        <end position="21"/>
    </location>
</feature>
<keyword evidence="3" id="KW-1185">Reference proteome</keyword>
<dbReference type="PROSITE" id="PS51257">
    <property type="entry name" value="PROKAR_LIPOPROTEIN"/>
    <property type="match status" value="1"/>
</dbReference>
<evidence type="ECO:0000313" key="2">
    <source>
        <dbReference type="EMBL" id="KAA0022361.1"/>
    </source>
</evidence>
<reference evidence="2 3" key="1">
    <citation type="submission" date="2019-07" db="EMBL/GenBank/DDBJ databases">
        <title>Rhodococcus cavernicolus sp. nov., isolated from a cave.</title>
        <authorList>
            <person name="Lee S.D."/>
        </authorList>
    </citation>
    <scope>NUCLEOTIDE SEQUENCE [LARGE SCALE GENOMIC DNA]</scope>
    <source>
        <strain evidence="2 3">C1-24</strain>
    </source>
</reference>
<dbReference type="RefSeq" id="WP_149431121.1">
    <property type="nucleotide sequence ID" value="NZ_VLNY01000006.1"/>
</dbReference>
<dbReference type="AlphaFoldDB" id="A0A5A7SDS1"/>
<protein>
    <submittedName>
        <fullName evidence="2">Alkaline phosphatase family protein</fullName>
    </submittedName>
</protein>
<accession>A0A5A7SDS1</accession>
<dbReference type="PANTHER" id="PTHR10151">
    <property type="entry name" value="ECTONUCLEOTIDE PYROPHOSPHATASE/PHOSPHODIESTERASE"/>
    <property type="match status" value="1"/>
</dbReference>
<dbReference type="GO" id="GO:0016787">
    <property type="term" value="F:hydrolase activity"/>
    <property type="evidence" value="ECO:0007669"/>
    <property type="project" value="UniProtKB-ARBA"/>
</dbReference>
<evidence type="ECO:0000313" key="3">
    <source>
        <dbReference type="Proteomes" id="UP000322244"/>
    </source>
</evidence>
<dbReference type="PANTHER" id="PTHR10151:SF120">
    <property type="entry name" value="BIS(5'-ADENOSYL)-TRIPHOSPHATASE"/>
    <property type="match status" value="1"/>
</dbReference>
<organism evidence="2 3">
    <name type="scientific">Antrihabitans cavernicola</name>
    <dbReference type="NCBI Taxonomy" id="2495913"/>
    <lineage>
        <taxon>Bacteria</taxon>
        <taxon>Bacillati</taxon>
        <taxon>Actinomycetota</taxon>
        <taxon>Actinomycetes</taxon>
        <taxon>Mycobacteriales</taxon>
        <taxon>Nocardiaceae</taxon>
        <taxon>Antrihabitans</taxon>
    </lineage>
</organism>
<dbReference type="Gene3D" id="3.40.720.10">
    <property type="entry name" value="Alkaline Phosphatase, subunit A"/>
    <property type="match status" value="1"/>
</dbReference>
<dbReference type="InterPro" id="IPR002591">
    <property type="entry name" value="Phosphodiest/P_Trfase"/>
</dbReference>
<sequence length="545" mass="56619">MTRDHRGLAAAVLCSACVLLATGCGSDATTPTANGKHVLLLSIDGMHESDLAGYITSHPQSALAKLVGSGTQYTHAQTTIPSDSFPGMVAQVTGGTPKTTGIYYDDTFNHDLLKAGTTNCAGVAPGAAVELTEDLDKDKSHIDAGEGLPNLPDGVIDMTGDPTKVIDSANLPVDPKTCKPVEPGNYLQVNTIFSVAHKAGLRTAWSDKHPAYAILNGPGGTSIDDLFTPEINSATDGTKDGKDWTSDNALTQRYDTYKADAVVHQIDGKDHSSRNDVGVPAIFGMNFQSVSTAEKLPTSGGKTGGYEADGVTPGPVLASALDFVDKQVGRFVDELKAKGQSDNTTIIVSAKHGQGPMKPDTLNRIDDGKIIDGLNAAWAATHPDNKELITHSVDDDAMIMWLSDRSADAATFAKNYLLGQSGNGTDIAGNPKPFHASGLDQVYAGTDAAGYFGTKPGDSRVPDIYATTQPGTVFTAGKSKIAEHGGVAADDRNVPLVVAGATGGHTVIDADVATAQIAPTVLQRLGLNPDDLQAVAAEHTAVLPN</sequence>
<gene>
    <name evidence="2" type="ORF">FOY51_15455</name>
</gene>
<name>A0A5A7SDS1_9NOCA</name>
<dbReference type="OrthoDB" id="8355658at2"/>
<dbReference type="EMBL" id="VLNY01000006">
    <property type="protein sequence ID" value="KAA0022361.1"/>
    <property type="molecule type" value="Genomic_DNA"/>
</dbReference>
<proteinExistence type="predicted"/>